<reference evidence="3 4" key="1">
    <citation type="submission" date="2019-10" db="EMBL/GenBank/DDBJ databases">
        <title>Cognatihalovulum marinum gen. nov. sp. nov., a new member of the family Rhodobacteraceae isolated from deep seawater of the Northwest Indian Ocean.</title>
        <authorList>
            <person name="Ruan C."/>
            <person name="Wang J."/>
            <person name="Zheng X."/>
            <person name="Song L."/>
            <person name="Zhu Y."/>
            <person name="Huang Y."/>
            <person name="Lu Z."/>
            <person name="Du W."/>
            <person name="Huang L."/>
            <person name="Dai X."/>
        </authorList>
    </citation>
    <scope>NUCLEOTIDE SEQUENCE [LARGE SCALE GENOMIC DNA]</scope>
    <source>
        <strain evidence="3 4">2CG4</strain>
    </source>
</reference>
<evidence type="ECO:0000256" key="1">
    <source>
        <dbReference type="ARBA" id="ARBA00038310"/>
    </source>
</evidence>
<dbReference type="EMBL" id="WIND01000013">
    <property type="protein sequence ID" value="MSU90848.1"/>
    <property type="molecule type" value="Genomic_DNA"/>
</dbReference>
<comment type="similarity">
    <text evidence="1">Belongs to the metallo-dependent hydrolases superfamily.</text>
</comment>
<dbReference type="InterPro" id="IPR052350">
    <property type="entry name" value="Metallo-dep_Lactonases"/>
</dbReference>
<dbReference type="GO" id="GO:0016787">
    <property type="term" value="F:hydrolase activity"/>
    <property type="evidence" value="ECO:0007669"/>
    <property type="project" value="UniProtKB-KW"/>
</dbReference>
<dbReference type="RefSeq" id="WP_154447412.1">
    <property type="nucleotide sequence ID" value="NZ_WIND01000013.1"/>
</dbReference>
<dbReference type="InterPro" id="IPR006680">
    <property type="entry name" value="Amidohydro-rel"/>
</dbReference>
<dbReference type="PANTHER" id="PTHR43569">
    <property type="entry name" value="AMIDOHYDROLASE"/>
    <property type="match status" value="1"/>
</dbReference>
<keyword evidence="4" id="KW-1185">Reference proteome</keyword>
<organism evidence="3 4">
    <name type="scientific">Halovulum marinum</name>
    <dbReference type="NCBI Taxonomy" id="2662447"/>
    <lineage>
        <taxon>Bacteria</taxon>
        <taxon>Pseudomonadati</taxon>
        <taxon>Pseudomonadota</taxon>
        <taxon>Alphaproteobacteria</taxon>
        <taxon>Rhodobacterales</taxon>
        <taxon>Paracoccaceae</taxon>
        <taxon>Halovulum</taxon>
    </lineage>
</organism>
<keyword evidence="3" id="KW-0378">Hydrolase</keyword>
<name>A0A6L5Z2T2_9RHOB</name>
<evidence type="ECO:0000313" key="4">
    <source>
        <dbReference type="Proteomes" id="UP000474957"/>
    </source>
</evidence>
<proteinExistence type="inferred from homology"/>
<dbReference type="Pfam" id="PF04909">
    <property type="entry name" value="Amidohydro_2"/>
    <property type="match status" value="1"/>
</dbReference>
<dbReference type="SUPFAM" id="SSF51556">
    <property type="entry name" value="Metallo-dependent hydrolases"/>
    <property type="match status" value="1"/>
</dbReference>
<dbReference type="Gene3D" id="3.20.20.140">
    <property type="entry name" value="Metal-dependent hydrolases"/>
    <property type="match status" value="1"/>
</dbReference>
<evidence type="ECO:0000313" key="3">
    <source>
        <dbReference type="EMBL" id="MSU90848.1"/>
    </source>
</evidence>
<dbReference type="PANTHER" id="PTHR43569:SF2">
    <property type="entry name" value="AMIDOHYDROLASE-RELATED DOMAIN-CONTAINING PROTEIN"/>
    <property type="match status" value="1"/>
</dbReference>
<dbReference type="InterPro" id="IPR032466">
    <property type="entry name" value="Metal_Hydrolase"/>
</dbReference>
<feature type="domain" description="Amidohydrolase-related" evidence="2">
    <location>
        <begin position="3"/>
        <end position="269"/>
    </location>
</feature>
<dbReference type="Proteomes" id="UP000474957">
    <property type="component" value="Unassembled WGS sequence"/>
</dbReference>
<sequence>MIVDAHCHIWNRWPYQPPVPDPESRSRAEQLIWQMDQNGVDHALVIAAAIGDNPANAADAFNAADSFPGRLTVFPDLECRWSPDYQRPGSKDRLRAALDRWGMKGFTTYLTEDEDGSWLLGEEGDAFFTLAETMSLVASLSLMPHQLPACGELARRHPGLPILLHHHAFFGPRSGTTMADRELAEAVAAQLNVFVKLSGLGNVAGPEDDYRYSGLTWIKTLMRELFPGRMVWGSDFPVSSRHMTYRQSLEVLRRHGHLAPAEASGVLGGKMARMLRLGESCRAGR</sequence>
<dbReference type="AlphaFoldDB" id="A0A6L5Z2T2"/>
<comment type="caution">
    <text evidence="3">The sequence shown here is derived from an EMBL/GenBank/DDBJ whole genome shotgun (WGS) entry which is preliminary data.</text>
</comment>
<evidence type="ECO:0000259" key="2">
    <source>
        <dbReference type="Pfam" id="PF04909"/>
    </source>
</evidence>
<accession>A0A6L5Z2T2</accession>
<protein>
    <submittedName>
        <fullName evidence="3">Amidohydrolase family protein</fullName>
    </submittedName>
</protein>
<gene>
    <name evidence="3" type="ORF">GE300_14685</name>
</gene>